<dbReference type="SMART" id="SM00327">
    <property type="entry name" value="VWA"/>
    <property type="match status" value="1"/>
</dbReference>
<organism evidence="2 3">
    <name type="scientific">Vallitalea guaymasensis</name>
    <dbReference type="NCBI Taxonomy" id="1185412"/>
    <lineage>
        <taxon>Bacteria</taxon>
        <taxon>Bacillati</taxon>
        <taxon>Bacillota</taxon>
        <taxon>Clostridia</taxon>
        <taxon>Lachnospirales</taxon>
        <taxon>Vallitaleaceae</taxon>
        <taxon>Vallitalea</taxon>
    </lineage>
</organism>
<dbReference type="CDD" id="cd00198">
    <property type="entry name" value="vWFA"/>
    <property type="match status" value="1"/>
</dbReference>
<name>A0A8J8MD22_9FIRM</name>
<dbReference type="InterPro" id="IPR036465">
    <property type="entry name" value="vWFA_dom_sf"/>
</dbReference>
<dbReference type="PROSITE" id="PS50234">
    <property type="entry name" value="VWFA"/>
    <property type="match status" value="1"/>
</dbReference>
<sequence>MSSVSIASLIDQSYTMKSFNYLEPAKTDAATFITIMKEADQIGVVAFSTRSRILYPLTTIQSDHKTIYDAINEIKKIQPINMTNIKEAISQGHDILNNAGNPNRAMILLSDGIWNEGGDPLIGLPTDIPIYTIALGDRGQCNFLQEVARRTYGQYHFSPDAFELAEIYNQIADDASVATIAINQKQLIDSYRFTTLPLYVPGGSDHVSLAVNWLDESVTYTTGTPGENQVNILLRDPDGQKIVMPPTFMGNGFVTFHLHDPKPGQWTTGCWCGNMRQNIFRATVGAFEPNSTIKLNCKLAETKMNCGDCLDIKTALESSKDEIGNVIIKTTLESPVNSKDYVLEKYEDEILNTEPDEELMKKGINEIDAKLNTLHKKLLPNVNIFARRQSPVHAKYSQDGVEHEPIKLDVPGNHTIRVDVEGTILRSNTKFTRTRRLSVNVK</sequence>
<dbReference type="PANTHER" id="PTHR10579">
    <property type="entry name" value="CALCIUM-ACTIVATED CHLORIDE CHANNEL REGULATOR"/>
    <property type="match status" value="1"/>
</dbReference>
<evidence type="ECO:0000313" key="2">
    <source>
        <dbReference type="EMBL" id="QUH30568.1"/>
    </source>
</evidence>
<gene>
    <name evidence="2" type="ORF">HYG85_17285</name>
</gene>
<dbReference type="Pfam" id="PF00092">
    <property type="entry name" value="VWA"/>
    <property type="match status" value="1"/>
</dbReference>
<evidence type="ECO:0000259" key="1">
    <source>
        <dbReference type="PROSITE" id="PS50234"/>
    </source>
</evidence>
<dbReference type="EMBL" id="CP058561">
    <property type="protein sequence ID" value="QUH30568.1"/>
    <property type="molecule type" value="Genomic_DNA"/>
</dbReference>
<dbReference type="InterPro" id="IPR051266">
    <property type="entry name" value="CLCR"/>
</dbReference>
<keyword evidence="3" id="KW-1185">Reference proteome</keyword>
<dbReference type="InterPro" id="IPR002035">
    <property type="entry name" value="VWF_A"/>
</dbReference>
<feature type="domain" description="VWFA" evidence="1">
    <location>
        <begin position="5"/>
        <end position="171"/>
    </location>
</feature>
<dbReference type="Gene3D" id="3.40.50.410">
    <property type="entry name" value="von Willebrand factor, type A domain"/>
    <property type="match status" value="1"/>
</dbReference>
<dbReference type="RefSeq" id="WP_212690720.1">
    <property type="nucleotide sequence ID" value="NZ_CP058561.1"/>
</dbReference>
<proteinExistence type="predicted"/>
<dbReference type="SUPFAM" id="SSF53300">
    <property type="entry name" value="vWA-like"/>
    <property type="match status" value="1"/>
</dbReference>
<dbReference type="PANTHER" id="PTHR10579:SF43">
    <property type="entry name" value="ZINC FINGER (C3HC4-TYPE RING FINGER) FAMILY PROTEIN"/>
    <property type="match status" value="1"/>
</dbReference>
<dbReference type="AlphaFoldDB" id="A0A8J8MD22"/>
<protein>
    <submittedName>
        <fullName evidence="2">VWA domain-containing protein</fullName>
    </submittedName>
</protein>
<accession>A0A8J8MD22</accession>
<evidence type="ECO:0000313" key="3">
    <source>
        <dbReference type="Proteomes" id="UP000677305"/>
    </source>
</evidence>
<dbReference type="Proteomes" id="UP000677305">
    <property type="component" value="Chromosome"/>
</dbReference>
<dbReference type="KEGG" id="vgu:HYG85_17285"/>
<reference evidence="2 3" key="1">
    <citation type="submission" date="2020-07" db="EMBL/GenBank/DDBJ databases">
        <title>Vallitalea guaymasensis genome.</title>
        <authorList>
            <person name="Postec A."/>
        </authorList>
    </citation>
    <scope>NUCLEOTIDE SEQUENCE [LARGE SCALE GENOMIC DNA]</scope>
    <source>
        <strain evidence="2 3">Ra1766G1</strain>
    </source>
</reference>